<dbReference type="RefSeq" id="WP_065970120.1">
    <property type="nucleotide sequence ID" value="NZ_CP080624.1"/>
</dbReference>
<evidence type="ECO:0000313" key="14">
    <source>
        <dbReference type="Proteomes" id="UP000253250"/>
    </source>
</evidence>
<keyword evidence="8" id="KW-0547">Nucleotide-binding</keyword>
<evidence type="ECO:0000256" key="8">
    <source>
        <dbReference type="ARBA" id="ARBA00022741"/>
    </source>
</evidence>
<accession>A0A1C2G244</accession>
<evidence type="ECO:0000256" key="5">
    <source>
        <dbReference type="ARBA" id="ARBA00022679"/>
    </source>
</evidence>
<keyword evidence="6" id="KW-0831">Ubiquinone biosynthesis</keyword>
<keyword evidence="4" id="KW-0997">Cell inner membrane</keyword>
<evidence type="ECO:0000256" key="11">
    <source>
        <dbReference type="ARBA" id="ARBA00022989"/>
    </source>
</evidence>
<dbReference type="STRING" id="163359.A9R16_11200"/>
<protein>
    <submittedName>
        <fullName evidence="13">Ubiquinone biosynthesis regulatory protein kinase UbiB</fullName>
    </submittedName>
</protein>
<dbReference type="InterPro" id="IPR045308">
    <property type="entry name" value="UbiB_bact"/>
</dbReference>
<reference evidence="13 14" key="1">
    <citation type="submission" date="2018-02" db="EMBL/GenBank/DDBJ databases">
        <title>Insights into the biology of acidophilic members of the Acidiferrobacteraceae family derived from comparative genomic analyses.</title>
        <authorList>
            <person name="Issotta F."/>
            <person name="Thyssen C."/>
            <person name="Mena C."/>
            <person name="Moya A."/>
            <person name="Bellenberg S."/>
            <person name="Sproer C."/>
            <person name="Covarrubias P.C."/>
            <person name="Sand W."/>
            <person name="Quatrini R."/>
            <person name="Vera M."/>
        </authorList>
    </citation>
    <scope>NUCLEOTIDE SEQUENCE [LARGE SCALE GENOMIC DNA]</scope>
    <source>
        <strain evidence="14">m-1</strain>
    </source>
</reference>
<dbReference type="Pfam" id="PF03109">
    <property type="entry name" value="ABC1"/>
    <property type="match status" value="1"/>
</dbReference>
<dbReference type="InterPro" id="IPR004147">
    <property type="entry name" value="ABC1_dom"/>
</dbReference>
<evidence type="ECO:0000256" key="7">
    <source>
        <dbReference type="ARBA" id="ARBA00022692"/>
    </source>
</evidence>
<comment type="pathway">
    <text evidence="1">Cofactor biosynthesis; ubiquinone biosynthesis [regulation].</text>
</comment>
<dbReference type="AlphaFoldDB" id="A0A1C2G244"/>
<organism evidence="13 14">
    <name type="scientific">Acidiferrobacter thiooxydans</name>
    <dbReference type="NCBI Taxonomy" id="163359"/>
    <lineage>
        <taxon>Bacteria</taxon>
        <taxon>Pseudomonadati</taxon>
        <taxon>Pseudomonadota</taxon>
        <taxon>Gammaproteobacteria</taxon>
        <taxon>Acidiferrobacterales</taxon>
        <taxon>Acidiferrobacteraceae</taxon>
        <taxon>Acidiferrobacter</taxon>
    </lineage>
</organism>
<evidence type="ECO:0000256" key="10">
    <source>
        <dbReference type="ARBA" id="ARBA00022840"/>
    </source>
</evidence>
<dbReference type="NCBIfam" id="TIGR01982">
    <property type="entry name" value="UbiB"/>
    <property type="match status" value="1"/>
</dbReference>
<dbReference type="OrthoDB" id="9795390at2"/>
<evidence type="ECO:0000256" key="3">
    <source>
        <dbReference type="ARBA" id="ARBA00022475"/>
    </source>
</evidence>
<keyword evidence="3" id="KW-1003">Cell membrane</keyword>
<keyword evidence="13" id="KW-0830">Ubiquinone</keyword>
<dbReference type="SUPFAM" id="SSF56112">
    <property type="entry name" value="Protein kinase-like (PK-like)"/>
    <property type="match status" value="1"/>
</dbReference>
<evidence type="ECO:0000256" key="12">
    <source>
        <dbReference type="ARBA" id="ARBA00023136"/>
    </source>
</evidence>
<dbReference type="InterPro" id="IPR010232">
    <property type="entry name" value="UbiB"/>
</dbReference>
<dbReference type="PANTHER" id="PTHR10566">
    <property type="entry name" value="CHAPERONE-ACTIVITY OF BC1 COMPLEX CABC1 -RELATED"/>
    <property type="match status" value="1"/>
</dbReference>
<proteinExistence type="inferred from homology"/>
<evidence type="ECO:0000313" key="13">
    <source>
        <dbReference type="EMBL" id="RCN58367.1"/>
    </source>
</evidence>
<keyword evidence="14" id="KW-1185">Reference proteome</keyword>
<dbReference type="GO" id="GO:0016301">
    <property type="term" value="F:kinase activity"/>
    <property type="evidence" value="ECO:0007669"/>
    <property type="project" value="UniProtKB-KW"/>
</dbReference>
<dbReference type="NCBIfam" id="NF003404">
    <property type="entry name" value="PRK04750.1"/>
    <property type="match status" value="1"/>
</dbReference>
<dbReference type="UniPathway" id="UPA00232"/>
<keyword evidence="5" id="KW-0808">Transferase</keyword>
<keyword evidence="9" id="KW-0418">Kinase</keyword>
<evidence type="ECO:0000256" key="9">
    <source>
        <dbReference type="ARBA" id="ARBA00022777"/>
    </source>
</evidence>
<gene>
    <name evidence="13" type="ORF">C4900_00775</name>
</gene>
<dbReference type="PANTHER" id="PTHR10566:SF113">
    <property type="entry name" value="PROTEIN ACTIVITY OF BC1 COMPLEX KINASE 7, CHLOROPLASTIC"/>
    <property type="match status" value="1"/>
</dbReference>
<dbReference type="InterPro" id="IPR011009">
    <property type="entry name" value="Kinase-like_dom_sf"/>
</dbReference>
<keyword evidence="7" id="KW-0812">Transmembrane</keyword>
<dbReference type="EMBL" id="PSYR01000001">
    <property type="protein sequence ID" value="RCN58367.1"/>
    <property type="molecule type" value="Genomic_DNA"/>
</dbReference>
<sequence>MLTFGRARRLLRITTVFISHGLDEFVANLHLFRLYAYVLRLAPWRWRQTRAPRGERLRLALEELGPIFIKFGQMLSTRPDLVPEDIVVELSRLQDRVPPFPSQQAVALIEAAYGMPLSQAFRTFDTTPVASASVAQVHFATLHDGTEVAVKVLRPGIDIILRRDLALLQTLAQLAVRYWPDARRLRPLEVVKEYEKIVHDEMDLAHEAANASQLRTNFQDSTLLYVPRVFWDYTRRSVMVMERITGVPISNREALVAHGVDLRKLAHNGVEIFFTQAFRDGFFHADMHPGNIFVSFTGQYRAVDFGIMGTLSADDKYYLAENILGFLNRDYRSIAEAHVRAGWVPKGTRVDELEGAIRTVCEPIFAKPIKDISFGRLLMNLFQTARRFNMEVQPQLVLLQKTLFNIEGLGRRLYPDLDLWITAKPFLERWMREQLGPRAVWNAVRKEYPNWIHILPEIPRYLGTTLRQAKDGELSVRAQSDEIERLAQDMRVRHRRIMIGLLGGALLAVGLGVFGVTHPGFVARYLDVIEIGVGAPGFVLLAWSVLDLGRRPQ</sequence>
<dbReference type="GO" id="GO:0005524">
    <property type="term" value="F:ATP binding"/>
    <property type="evidence" value="ECO:0007669"/>
    <property type="project" value="UniProtKB-KW"/>
</dbReference>
<comment type="caution">
    <text evidence="13">The sequence shown here is derived from an EMBL/GenBank/DDBJ whole genome shotgun (WGS) entry which is preliminary data.</text>
</comment>
<name>A0A1C2G244_9GAMM</name>
<dbReference type="CDD" id="cd13972">
    <property type="entry name" value="UbiB"/>
    <property type="match status" value="1"/>
</dbReference>
<keyword evidence="12" id="KW-0472">Membrane</keyword>
<evidence type="ECO:0000256" key="4">
    <source>
        <dbReference type="ARBA" id="ARBA00022519"/>
    </source>
</evidence>
<keyword evidence="11" id="KW-1133">Transmembrane helix</keyword>
<evidence type="ECO:0000256" key="6">
    <source>
        <dbReference type="ARBA" id="ARBA00022688"/>
    </source>
</evidence>
<dbReference type="InterPro" id="IPR050154">
    <property type="entry name" value="UbiB_kinase"/>
</dbReference>
<keyword evidence="10" id="KW-0067">ATP-binding</keyword>
<evidence type="ECO:0000256" key="1">
    <source>
        <dbReference type="ARBA" id="ARBA00005020"/>
    </source>
</evidence>
<dbReference type="GO" id="GO:0006744">
    <property type="term" value="P:ubiquinone biosynthetic process"/>
    <property type="evidence" value="ECO:0007669"/>
    <property type="project" value="UniProtKB-UniPathway"/>
</dbReference>
<comment type="similarity">
    <text evidence="2">Belongs to the protein kinase superfamily. ADCK protein kinase family.</text>
</comment>
<evidence type="ECO:0000256" key="2">
    <source>
        <dbReference type="ARBA" id="ARBA00009670"/>
    </source>
</evidence>
<dbReference type="Proteomes" id="UP000253250">
    <property type="component" value="Unassembled WGS sequence"/>
</dbReference>